<dbReference type="AlphaFoldDB" id="A0A4U5NEH7"/>
<comment type="caution">
    <text evidence="2">The sequence shown here is derived from an EMBL/GenBank/DDBJ whole genome shotgun (WGS) entry which is preliminary data.</text>
</comment>
<feature type="region of interest" description="Disordered" evidence="1">
    <location>
        <begin position="1"/>
        <end position="26"/>
    </location>
</feature>
<evidence type="ECO:0000256" key="1">
    <source>
        <dbReference type="SAM" id="MobiDB-lite"/>
    </source>
</evidence>
<organism evidence="2">
    <name type="scientific">Steinernema carpocapsae</name>
    <name type="common">Entomopathogenic nematode</name>
    <dbReference type="NCBI Taxonomy" id="34508"/>
    <lineage>
        <taxon>Eukaryota</taxon>
        <taxon>Metazoa</taxon>
        <taxon>Ecdysozoa</taxon>
        <taxon>Nematoda</taxon>
        <taxon>Chromadorea</taxon>
        <taxon>Rhabditida</taxon>
        <taxon>Tylenchina</taxon>
        <taxon>Panagrolaimomorpha</taxon>
        <taxon>Strongyloidoidea</taxon>
        <taxon>Steinernematidae</taxon>
        <taxon>Steinernema</taxon>
    </lineage>
</organism>
<feature type="compositionally biased region" description="Acidic residues" evidence="1">
    <location>
        <begin position="7"/>
        <end position="19"/>
    </location>
</feature>
<sequence length="71" mass="7607">MPSFEADLPEAENTPEGEEGGISSREQSLVATPVSVPVRIVLSSAQINRCQVLVLLFNIPIAQLTETDKLG</sequence>
<proteinExistence type="predicted"/>
<reference evidence="2" key="1">
    <citation type="submission" date="2013-11" db="EMBL/GenBank/DDBJ databases">
        <authorList>
            <person name="Sternberg P."/>
            <person name="Dillman A."/>
            <person name="Macchietto M."/>
        </authorList>
    </citation>
    <scope>NUCLEOTIDE SEQUENCE</scope>
    <source>
        <strain evidence="2">ALL</strain>
    </source>
</reference>
<gene>
    <name evidence="2" type="ORF">L596_015277</name>
</gene>
<reference evidence="2" key="2">
    <citation type="journal article" date="2015" name="Genome Biol.">
        <title>Comparative genomics of Steinernema reveals deeply conserved gene regulatory networks.</title>
        <authorList>
            <person name="Dillman A.R."/>
            <person name="Macchietto M."/>
            <person name="Porter C.F."/>
            <person name="Rogers A."/>
            <person name="Williams B."/>
            <person name="Antoshechkin I."/>
            <person name="Lee M.M."/>
            <person name="Goodwin Z."/>
            <person name="Lu X."/>
            <person name="Lewis E.E."/>
            <person name="Goodrich-Blair H."/>
            <person name="Stock S.P."/>
            <person name="Adams B.J."/>
            <person name="Sternberg P.W."/>
            <person name="Mortazavi A."/>
        </authorList>
    </citation>
    <scope>NUCLEOTIDE SEQUENCE [LARGE SCALE GENOMIC DNA]</scope>
    <source>
        <strain evidence="2">ALL</strain>
    </source>
</reference>
<name>A0A4U5NEH7_STECR</name>
<accession>A0A4U5NEH7</accession>
<reference evidence="2" key="3">
    <citation type="journal article" date="2019" name="G3 (Bethesda)">
        <title>Hybrid Assembly of the Genome of the Entomopathogenic Nematode Steinernema carpocapsae Identifies the X-Chromosome.</title>
        <authorList>
            <person name="Serra L."/>
            <person name="Macchietto M."/>
            <person name="Macias-Munoz A."/>
            <person name="McGill C.J."/>
            <person name="Rodriguez I.M."/>
            <person name="Rodriguez B."/>
            <person name="Murad R."/>
            <person name="Mortazavi A."/>
        </authorList>
    </citation>
    <scope>NUCLEOTIDE SEQUENCE</scope>
    <source>
        <strain evidence="2">ALL</strain>
    </source>
</reference>
<dbReference type="EMBL" id="AZBU02000004">
    <property type="protein sequence ID" value="TKR81407.1"/>
    <property type="molecule type" value="Genomic_DNA"/>
</dbReference>
<protein>
    <submittedName>
        <fullName evidence="2">Uncharacterized protein</fullName>
    </submittedName>
</protein>
<evidence type="ECO:0000313" key="2">
    <source>
        <dbReference type="EMBL" id="TKR81407.1"/>
    </source>
</evidence>